<evidence type="ECO:0000313" key="3">
    <source>
        <dbReference type="Proteomes" id="UP000722125"/>
    </source>
</evidence>
<evidence type="ECO:0000259" key="1">
    <source>
        <dbReference type="Pfam" id="PF04230"/>
    </source>
</evidence>
<dbReference type="Pfam" id="PF04230">
    <property type="entry name" value="PS_pyruv_trans"/>
    <property type="match status" value="1"/>
</dbReference>
<dbReference type="InterPro" id="IPR007345">
    <property type="entry name" value="Polysacch_pyruvyl_Trfase"/>
</dbReference>
<dbReference type="GO" id="GO:0016740">
    <property type="term" value="F:transferase activity"/>
    <property type="evidence" value="ECO:0007669"/>
    <property type="project" value="UniProtKB-KW"/>
</dbReference>
<name>A0ABS5TZL0_9CELL</name>
<protein>
    <submittedName>
        <fullName evidence="2">Polysaccharide pyruvyl transferase family protein</fullName>
    </submittedName>
</protein>
<dbReference type="RefSeq" id="WP_214349840.1">
    <property type="nucleotide sequence ID" value="NZ_JAHBOH010000001.1"/>
</dbReference>
<keyword evidence="2" id="KW-0808">Transferase</keyword>
<dbReference type="Proteomes" id="UP000722125">
    <property type="component" value="Unassembled WGS sequence"/>
</dbReference>
<sequence>MDQPGDFLRRIGGVHAYQWNPLRETDGTPLLLNNFGDLLGPLVVELVHAATMPEARLETPPERRVFSVGSVMHFARARDVVWGTGINGKVTNAGVHKDRKLDVRAVRGPLSAAYMTARGIEVPRVYGDPALLLPDLMPELRAWARVSAVDVLLAPNFNDLVRTPEDTPEEEGAPGVWTPDEAAGQRLLVPTDPLRSVLRTIAQSRFVVGSSLHAVVIADALGIPARFVVSRNESAFKYRDYLAGTGRPLTQVAGSVAEALELGPHEPPVVDLELLLESFPRDVWGVGTRVRRHAGRPIEVATFPEVVTQDLRSGFAGEMTPDEQRTRWLDELVPQAVAAASVADGADPAAHVAVDAAATYRELVVPTATTDDLDADAREVVALVERRDPVRIAVATRVHGTAPRAELRRRRAAADGLVVSLSVQTPRVLGSVEQITLVLVAPDARIEVPVPVSPFHQRQWHVDVDALVRTADLTPAPADGRWAVHVRLTDDAGTHHEVPLAPRGTWGLGLAGAPAADDDATIDPWVLEVAPQAVPA</sequence>
<proteinExistence type="predicted"/>
<reference evidence="2 3" key="1">
    <citation type="submission" date="2021-05" db="EMBL/GenBank/DDBJ databases">
        <title>Description of Cellulomonas sp. DKR-3 sp. nov.</title>
        <authorList>
            <person name="Dahal R.H."/>
            <person name="Chaudhary D.K."/>
        </authorList>
    </citation>
    <scope>NUCLEOTIDE SEQUENCE [LARGE SCALE GENOMIC DNA]</scope>
    <source>
        <strain evidence="2 3">DKR-3</strain>
    </source>
</reference>
<evidence type="ECO:0000313" key="2">
    <source>
        <dbReference type="EMBL" id="MBT0994590.1"/>
    </source>
</evidence>
<gene>
    <name evidence="2" type="ORF">KIN34_09855</name>
</gene>
<keyword evidence="3" id="KW-1185">Reference proteome</keyword>
<comment type="caution">
    <text evidence="2">The sequence shown here is derived from an EMBL/GenBank/DDBJ whole genome shotgun (WGS) entry which is preliminary data.</text>
</comment>
<organism evidence="2 3">
    <name type="scientific">Cellulomonas fulva</name>
    <dbReference type="NCBI Taxonomy" id="2835530"/>
    <lineage>
        <taxon>Bacteria</taxon>
        <taxon>Bacillati</taxon>
        <taxon>Actinomycetota</taxon>
        <taxon>Actinomycetes</taxon>
        <taxon>Micrococcales</taxon>
        <taxon>Cellulomonadaceae</taxon>
        <taxon>Cellulomonas</taxon>
    </lineage>
</organism>
<feature type="domain" description="Polysaccharide pyruvyl transferase" evidence="1">
    <location>
        <begin position="73"/>
        <end position="228"/>
    </location>
</feature>
<dbReference type="EMBL" id="JAHBOH010000001">
    <property type="protein sequence ID" value="MBT0994590.1"/>
    <property type="molecule type" value="Genomic_DNA"/>
</dbReference>
<accession>A0ABS5TZL0</accession>